<dbReference type="PROSITE" id="PS50914">
    <property type="entry name" value="BON"/>
    <property type="match status" value="1"/>
</dbReference>
<dbReference type="EMBL" id="JAJOZR010000007">
    <property type="protein sequence ID" value="MCD7109869.1"/>
    <property type="molecule type" value="Genomic_DNA"/>
</dbReference>
<name>A0A9X1T197_9HYPH</name>
<dbReference type="RefSeq" id="WP_231814809.1">
    <property type="nucleotide sequence ID" value="NZ_JAJOZR010000007.1"/>
</dbReference>
<comment type="caution">
    <text evidence="2">The sequence shown here is derived from an EMBL/GenBank/DDBJ whole genome shotgun (WGS) entry which is preliminary data.</text>
</comment>
<organism evidence="2 3">
    <name type="scientific">Rhizobium quercicola</name>
    <dbReference type="NCBI Taxonomy" id="2901226"/>
    <lineage>
        <taxon>Bacteria</taxon>
        <taxon>Pseudomonadati</taxon>
        <taxon>Pseudomonadota</taxon>
        <taxon>Alphaproteobacteria</taxon>
        <taxon>Hyphomicrobiales</taxon>
        <taxon>Rhizobiaceae</taxon>
        <taxon>Rhizobium/Agrobacterium group</taxon>
        <taxon>Rhizobium</taxon>
    </lineage>
</organism>
<proteinExistence type="predicted"/>
<feature type="domain" description="BON" evidence="1">
    <location>
        <begin position="22"/>
        <end position="90"/>
    </location>
</feature>
<evidence type="ECO:0000313" key="3">
    <source>
        <dbReference type="Proteomes" id="UP001139089"/>
    </source>
</evidence>
<dbReference type="Pfam" id="PF04972">
    <property type="entry name" value="BON"/>
    <property type="match status" value="1"/>
</dbReference>
<keyword evidence="3" id="KW-1185">Reference proteome</keyword>
<dbReference type="Proteomes" id="UP001139089">
    <property type="component" value="Unassembled WGS sequence"/>
</dbReference>
<sequence>MTMVYKERTFFGTDPGDAAANQPADLETRVADTLAAMRDIEASDVSVVSRGNTIVLSGFIGSPEEADRAVEAARSVEGVDEVVNQLTIPDMRT</sequence>
<evidence type="ECO:0000313" key="2">
    <source>
        <dbReference type="EMBL" id="MCD7109869.1"/>
    </source>
</evidence>
<evidence type="ECO:0000259" key="1">
    <source>
        <dbReference type="PROSITE" id="PS50914"/>
    </source>
</evidence>
<dbReference type="Gene3D" id="3.30.1340.30">
    <property type="match status" value="1"/>
</dbReference>
<dbReference type="AlphaFoldDB" id="A0A9X1T197"/>
<protein>
    <submittedName>
        <fullName evidence="2">BON domain-containing protein</fullName>
    </submittedName>
</protein>
<dbReference type="InterPro" id="IPR014004">
    <property type="entry name" value="Transpt-assoc_nodulatn_dom_bac"/>
</dbReference>
<dbReference type="SMART" id="SM00749">
    <property type="entry name" value="BON"/>
    <property type="match status" value="1"/>
</dbReference>
<reference evidence="2" key="1">
    <citation type="submission" date="2021-12" db="EMBL/GenBank/DDBJ databases">
        <authorList>
            <person name="Li Y."/>
        </authorList>
    </citation>
    <scope>NUCLEOTIDE SEQUENCE</scope>
    <source>
        <strain evidence="2">DKSPLA3</strain>
    </source>
</reference>
<gene>
    <name evidence="2" type="ORF">LRX75_12565</name>
</gene>
<accession>A0A9X1T197</accession>
<dbReference type="InterPro" id="IPR007055">
    <property type="entry name" value="BON_dom"/>
</dbReference>